<evidence type="ECO:0000259" key="8">
    <source>
        <dbReference type="Pfam" id="PF01435"/>
    </source>
</evidence>
<keyword evidence="10" id="KW-1185">Reference proteome</keyword>
<dbReference type="Pfam" id="PF01435">
    <property type="entry name" value="Peptidase_M48"/>
    <property type="match status" value="1"/>
</dbReference>
<reference evidence="9 10" key="1">
    <citation type="submission" date="2023-11" db="EMBL/GenBank/DDBJ databases">
        <title>MicrobeMod: A computational toolkit for identifying prokaryotic methylation and restriction-modification with nanopore sequencing.</title>
        <authorList>
            <person name="Crits-Christoph A."/>
            <person name="Kang S.C."/>
            <person name="Lee H."/>
            <person name="Ostrov N."/>
        </authorList>
    </citation>
    <scope>NUCLEOTIDE SEQUENCE [LARGE SCALE GENOMIC DNA]</scope>
    <source>
        <strain evidence="9 10">ATCC 49870</strain>
    </source>
</reference>
<keyword evidence="4 9" id="KW-0378">Hydrolase</keyword>
<keyword evidence="2" id="KW-0645">Protease</keyword>
<evidence type="ECO:0000256" key="3">
    <source>
        <dbReference type="ARBA" id="ARBA00022723"/>
    </source>
</evidence>
<feature type="chain" id="PRO_5045977398" evidence="7">
    <location>
        <begin position="23"/>
        <end position="466"/>
    </location>
</feature>
<dbReference type="InterPro" id="IPR011990">
    <property type="entry name" value="TPR-like_helical_dom_sf"/>
</dbReference>
<evidence type="ECO:0000313" key="9">
    <source>
        <dbReference type="EMBL" id="WQH16900.1"/>
    </source>
</evidence>
<dbReference type="SUPFAM" id="SSF48452">
    <property type="entry name" value="TPR-like"/>
    <property type="match status" value="1"/>
</dbReference>
<evidence type="ECO:0000256" key="1">
    <source>
        <dbReference type="ARBA" id="ARBA00001947"/>
    </source>
</evidence>
<proteinExistence type="predicted"/>
<gene>
    <name evidence="9" type="ORF">SR882_03075</name>
</gene>
<evidence type="ECO:0000313" key="10">
    <source>
        <dbReference type="Proteomes" id="UP001327459"/>
    </source>
</evidence>
<comment type="cofactor">
    <cofactor evidence="1">
        <name>Zn(2+)</name>
        <dbReference type="ChEBI" id="CHEBI:29105"/>
    </cofactor>
</comment>
<keyword evidence="5" id="KW-0862">Zinc</keyword>
<dbReference type="GO" id="GO:0008237">
    <property type="term" value="F:metallopeptidase activity"/>
    <property type="evidence" value="ECO:0007669"/>
    <property type="project" value="UniProtKB-KW"/>
</dbReference>
<evidence type="ECO:0000256" key="4">
    <source>
        <dbReference type="ARBA" id="ARBA00022801"/>
    </source>
</evidence>
<evidence type="ECO:0000256" key="6">
    <source>
        <dbReference type="ARBA" id="ARBA00023049"/>
    </source>
</evidence>
<keyword evidence="6 9" id="KW-0482">Metalloprotease</keyword>
<organism evidence="9 10">
    <name type="scientific">Guyparkeria halophila</name>
    <dbReference type="NCBI Taxonomy" id="47960"/>
    <lineage>
        <taxon>Bacteria</taxon>
        <taxon>Pseudomonadati</taxon>
        <taxon>Pseudomonadota</taxon>
        <taxon>Gammaproteobacteria</taxon>
        <taxon>Chromatiales</taxon>
        <taxon>Thioalkalibacteraceae</taxon>
        <taxon>Guyparkeria</taxon>
    </lineage>
</organism>
<accession>A0ABZ0YXJ7</accession>
<dbReference type="PANTHER" id="PTHR22726:SF1">
    <property type="entry name" value="METALLOENDOPEPTIDASE OMA1, MITOCHONDRIAL"/>
    <property type="match status" value="1"/>
</dbReference>
<keyword evidence="7" id="KW-0732">Signal</keyword>
<evidence type="ECO:0000256" key="2">
    <source>
        <dbReference type="ARBA" id="ARBA00022670"/>
    </source>
</evidence>
<dbReference type="Proteomes" id="UP001327459">
    <property type="component" value="Chromosome"/>
</dbReference>
<keyword evidence="3" id="KW-0479">Metal-binding</keyword>
<feature type="domain" description="Peptidase M48" evidence="8">
    <location>
        <begin position="67"/>
        <end position="253"/>
    </location>
</feature>
<evidence type="ECO:0000256" key="5">
    <source>
        <dbReference type="ARBA" id="ARBA00022833"/>
    </source>
</evidence>
<dbReference type="EMBL" id="CP140153">
    <property type="protein sequence ID" value="WQH16900.1"/>
    <property type="molecule type" value="Genomic_DNA"/>
</dbReference>
<protein>
    <submittedName>
        <fullName evidence="9">M48 family metalloprotease</fullName>
        <ecNumber evidence="9">3.4.24.-</ecNumber>
    </submittedName>
</protein>
<dbReference type="Gene3D" id="1.25.40.10">
    <property type="entry name" value="Tetratricopeptide repeat domain"/>
    <property type="match status" value="1"/>
</dbReference>
<dbReference type="InterPro" id="IPR051156">
    <property type="entry name" value="Mito/Outer_Membr_Metalloprot"/>
</dbReference>
<dbReference type="EC" id="3.4.24.-" evidence="9"/>
<dbReference type="Pfam" id="PF14559">
    <property type="entry name" value="TPR_19"/>
    <property type="match status" value="1"/>
</dbReference>
<dbReference type="RefSeq" id="WP_322521886.1">
    <property type="nucleotide sequence ID" value="NZ_CP140153.1"/>
</dbReference>
<evidence type="ECO:0000256" key="7">
    <source>
        <dbReference type="SAM" id="SignalP"/>
    </source>
</evidence>
<dbReference type="Gene3D" id="3.30.2010.10">
    <property type="entry name" value="Metalloproteases ('zincins'), catalytic domain"/>
    <property type="match status" value="1"/>
</dbReference>
<dbReference type="PANTHER" id="PTHR22726">
    <property type="entry name" value="METALLOENDOPEPTIDASE OMA1"/>
    <property type="match status" value="1"/>
</dbReference>
<sequence length="466" mass="50889">MTRHLFTLFLALLLLTSLPGRAQAQLPELGNPVDTVLSPAEERQIGAEVFAQLRARGGVIEDPLLDSYLNDLGIRLMSSASGTRFAPQLIIVDNPMINAFTVPGGYIAIFSGLMLAAENESELAGVVAHEIAHATQRHIAQMVAAQTGNSMTAVAGFIAGILLGAIDPQLGAAVATAGIAGAAQNAINYTRMHEREADRIAIDTLRRADVDPRGMASFFETLQRRAGASPGRQFEFLRTHPMNSERISAIRDRLAGLNADRFGASDSQSFRLARARLAALTGTSGLSLEQPAETYRQAVTAERRGDHDQAVEKLRPLYRDHPGNRWYALPLARALNDTGRTQEADRVLADLISLYPGDSTLLRVEVDWLLDRGDAKTAYRTARQAVEERPKDAEAALTLSRAASAANRPLEHHEQLGRYFLLKDNLVAAHQELETAYTYTADNPRAQARIESTLQEIERRAGQTDE</sequence>
<dbReference type="InterPro" id="IPR001915">
    <property type="entry name" value="Peptidase_M48"/>
</dbReference>
<feature type="signal peptide" evidence="7">
    <location>
        <begin position="1"/>
        <end position="22"/>
    </location>
</feature>
<name>A0ABZ0YXJ7_9GAMM</name>